<dbReference type="EMBL" id="CANTUO010000005">
    <property type="protein sequence ID" value="CAI5759772.1"/>
    <property type="molecule type" value="Genomic_DNA"/>
</dbReference>
<evidence type="ECO:0000256" key="1">
    <source>
        <dbReference type="SAM" id="MobiDB-lite"/>
    </source>
</evidence>
<feature type="region of interest" description="Disordered" evidence="1">
    <location>
        <begin position="130"/>
        <end position="149"/>
    </location>
</feature>
<keyword evidence="3" id="KW-1185">Reference proteome</keyword>
<feature type="compositionally biased region" description="Low complexity" evidence="1">
    <location>
        <begin position="1"/>
        <end position="29"/>
    </location>
</feature>
<comment type="caution">
    <text evidence="2">The sequence shown here is derived from an EMBL/GenBank/DDBJ whole genome shotgun (WGS) entry which is preliminary data.</text>
</comment>
<dbReference type="AlphaFoldDB" id="A0A9W4TYZ7"/>
<sequence>MHTTTNSSNNNNNNNNNNNTMYSTATTSSKYNHLPKFNNPQPNNNHRYISNDIDHHHTSINSLPFNRTISSSSSIISTPSNNIRRFQKQQHERQLEKEKDKEKDKHNKEPSSSLTSKGRSIKTRLLNLQQSQKHQVNNNKSQQQASNSKNNTLHHIHNTNEIPLLSTNANSKTKIRNNNSNKFINPISSIYDYSVFTHHPNSSIKSNEVNLPFLKESQIKAWESAESTSAIIFQDSSDDDEDDYNCNPNPIKSIPGYTNSELEFLFSQKNHNLLSKEQEAKLLQDYKIKVNSLNESGHIFNGHNHTQSMLNQRQRQILQKKEVLSKIFGNYNPLDLEMGSNGIDDVSRLLSEDDEEMKNLLNLDADFKIKQEDMKRNLFKKHNSLQDNDLDEVNNNNHNVDDKLFDDFDYEKFNKLTHKKMNNILSRFINQYEEDTNNDSMYNNEDGYNSEKSLNSDDVSNMEFDEELLQFTLTYLKQKVKEETNNLDEYE</sequence>
<dbReference type="OrthoDB" id="4078100at2759"/>
<accession>A0A9W4TYZ7</accession>
<reference evidence="2" key="1">
    <citation type="submission" date="2022-12" db="EMBL/GenBank/DDBJ databases">
        <authorList>
            <person name="Brejova B."/>
        </authorList>
    </citation>
    <scope>NUCLEOTIDE SEQUENCE</scope>
</reference>
<feature type="region of interest" description="Disordered" evidence="1">
    <location>
        <begin position="71"/>
        <end position="121"/>
    </location>
</feature>
<evidence type="ECO:0000313" key="2">
    <source>
        <dbReference type="EMBL" id="CAI5759772.1"/>
    </source>
</evidence>
<feature type="compositionally biased region" description="Low complexity" evidence="1">
    <location>
        <begin position="137"/>
        <end position="149"/>
    </location>
</feature>
<organism evidence="2 3">
    <name type="scientific">Candida verbasci</name>
    <dbReference type="NCBI Taxonomy" id="1227364"/>
    <lineage>
        <taxon>Eukaryota</taxon>
        <taxon>Fungi</taxon>
        <taxon>Dikarya</taxon>
        <taxon>Ascomycota</taxon>
        <taxon>Saccharomycotina</taxon>
        <taxon>Pichiomycetes</taxon>
        <taxon>Debaryomycetaceae</taxon>
        <taxon>Candida/Lodderomyces clade</taxon>
        <taxon>Candida</taxon>
    </lineage>
</organism>
<evidence type="ECO:0000313" key="3">
    <source>
        <dbReference type="Proteomes" id="UP001152885"/>
    </source>
</evidence>
<feature type="region of interest" description="Disordered" evidence="1">
    <location>
        <begin position="1"/>
        <end position="51"/>
    </location>
</feature>
<dbReference type="GO" id="GO:0005680">
    <property type="term" value="C:anaphase-promoting complex"/>
    <property type="evidence" value="ECO:0007669"/>
    <property type="project" value="InterPro"/>
</dbReference>
<gene>
    <name evidence="2" type="ORF">CANVERA_P4284</name>
</gene>
<name>A0A9W4TYZ7_9ASCO</name>
<protein>
    <submittedName>
        <fullName evidence="2">Uncharacterized protein</fullName>
    </submittedName>
</protein>
<feature type="compositionally biased region" description="Basic and acidic residues" evidence="1">
    <location>
        <begin position="89"/>
        <end position="109"/>
    </location>
</feature>
<dbReference type="Pfam" id="PF12856">
    <property type="entry name" value="ANAPC9"/>
    <property type="match status" value="1"/>
</dbReference>
<feature type="compositionally biased region" description="Polar residues" evidence="1">
    <location>
        <begin position="38"/>
        <end position="48"/>
    </location>
</feature>
<feature type="compositionally biased region" description="Low complexity" evidence="1">
    <location>
        <begin position="71"/>
        <end position="84"/>
    </location>
</feature>
<proteinExistence type="predicted"/>
<dbReference type="Proteomes" id="UP001152885">
    <property type="component" value="Unassembled WGS sequence"/>
</dbReference>
<dbReference type="InterPro" id="IPR024274">
    <property type="entry name" value="APC9"/>
</dbReference>